<accession>A0ABX3BNQ9</accession>
<proteinExistence type="predicted"/>
<comment type="caution">
    <text evidence="2">The sequence shown here is derived from an EMBL/GenBank/DDBJ whole genome shotgun (WGS) entry which is preliminary data.</text>
</comment>
<dbReference type="Gene3D" id="1.10.10.10">
    <property type="entry name" value="Winged helix-like DNA-binding domain superfamily/Winged helix DNA-binding domain"/>
    <property type="match status" value="1"/>
</dbReference>
<feature type="domain" description="HTH Mu-type" evidence="1">
    <location>
        <begin position="1"/>
        <end position="68"/>
    </location>
</feature>
<dbReference type="Proteomes" id="UP000175677">
    <property type="component" value="Unassembled WGS sequence"/>
</dbReference>
<dbReference type="PROSITE" id="PS51702">
    <property type="entry name" value="HTH_MU"/>
    <property type="match status" value="1"/>
</dbReference>
<evidence type="ECO:0000313" key="3">
    <source>
        <dbReference type="Proteomes" id="UP000175677"/>
    </source>
</evidence>
<dbReference type="InterPro" id="IPR036388">
    <property type="entry name" value="WH-like_DNA-bd_sf"/>
</dbReference>
<dbReference type="Pfam" id="PF02316">
    <property type="entry name" value="HTH_Tnp_Mu_1"/>
    <property type="match status" value="1"/>
</dbReference>
<reference evidence="2 3" key="1">
    <citation type="submission" date="2016-08" db="EMBL/GenBank/DDBJ databases">
        <authorList>
            <person name="Eshaghi A."/>
            <person name="Soares D."/>
            <person name="Kus J."/>
            <person name="Richardson D."/>
            <person name="Li A."/>
            <person name="Patel S.N."/>
        </authorList>
    </citation>
    <scope>NUCLEOTIDE SEQUENCE [LARGE SCALE GENOMIC DNA]</scope>
    <source>
        <strain evidence="2 3">C860</strain>
    </source>
</reference>
<dbReference type="EMBL" id="MDJC01000020">
    <property type="protein sequence ID" value="OEY76378.1"/>
    <property type="molecule type" value="Genomic_DNA"/>
</dbReference>
<name>A0ABX3BNQ9_9PAST</name>
<protein>
    <recommendedName>
        <fullName evidence="1">HTH Mu-type domain-containing protein</fullName>
    </recommendedName>
</protein>
<keyword evidence="3" id="KW-1185">Reference proteome</keyword>
<evidence type="ECO:0000259" key="1">
    <source>
        <dbReference type="PROSITE" id="PS51702"/>
    </source>
</evidence>
<dbReference type="SUPFAM" id="SSF46955">
    <property type="entry name" value="Putative DNA-binding domain"/>
    <property type="match status" value="1"/>
</dbReference>
<dbReference type="InterPro" id="IPR003314">
    <property type="entry name" value="Mu-type_HTH"/>
</dbReference>
<evidence type="ECO:0000313" key="2">
    <source>
        <dbReference type="EMBL" id="OEY76378.1"/>
    </source>
</evidence>
<organism evidence="2 3">
    <name type="scientific">Haemophilus quentini</name>
    <dbReference type="NCBI Taxonomy" id="123834"/>
    <lineage>
        <taxon>Bacteria</taxon>
        <taxon>Pseudomonadati</taxon>
        <taxon>Pseudomonadota</taxon>
        <taxon>Gammaproteobacteria</taxon>
        <taxon>Pasteurellales</taxon>
        <taxon>Pasteurellaceae</taxon>
        <taxon>Haemophilus</taxon>
    </lineage>
</organism>
<gene>
    <name evidence="2" type="ORF">BFQ30_09000</name>
</gene>
<dbReference type="RefSeq" id="WP_005641543.1">
    <property type="nucleotide sequence ID" value="NZ_MCII02000034.1"/>
</dbReference>
<dbReference type="InterPro" id="IPR009061">
    <property type="entry name" value="DNA-bd_dom_put_sf"/>
</dbReference>
<sequence>MKEWVLLKDLLGVAGLASTPQGVLLNAKRENWKRRRKKGVKGNVFEYYVGDMPKAVQQALGFAGKPQQVEPQPEITQTPTLEQAMSIVQKALEELENTPKSNAQTPNNEGLSQIEQRLLQCFRKASKEGQEAIISTAETMAALQEKKETEAQPLENHQLNAA</sequence>